<keyword evidence="2" id="KW-1185">Reference proteome</keyword>
<dbReference type="InterPro" id="IPR038150">
    <property type="entry name" value="CRR7-like_sf"/>
</dbReference>
<organism evidence="1 2">
    <name type="scientific">Dillenia turbinata</name>
    <dbReference type="NCBI Taxonomy" id="194707"/>
    <lineage>
        <taxon>Eukaryota</taxon>
        <taxon>Viridiplantae</taxon>
        <taxon>Streptophyta</taxon>
        <taxon>Embryophyta</taxon>
        <taxon>Tracheophyta</taxon>
        <taxon>Spermatophyta</taxon>
        <taxon>Magnoliopsida</taxon>
        <taxon>eudicotyledons</taxon>
        <taxon>Gunneridae</taxon>
        <taxon>Pentapetalae</taxon>
        <taxon>Dilleniales</taxon>
        <taxon>Dilleniaceae</taxon>
        <taxon>Dillenia</taxon>
    </lineage>
</organism>
<dbReference type="PANTHER" id="PTHR36803:SF1">
    <property type="entry name" value="PROTEIN CHLORORESPIRATORY REDUCTION 7, CHLOROPLASTIC"/>
    <property type="match status" value="1"/>
</dbReference>
<dbReference type="PANTHER" id="PTHR36803">
    <property type="entry name" value="PROTEIN CHLORORESPIRATORY REDUCTION 7, CHLOROPLASTIC"/>
    <property type="match status" value="1"/>
</dbReference>
<sequence length="99" mass="11259">VKVHHCTKFQAPIVQVKLVKGTKHLHSTVYTEMSKLGGNHLDEVVVHATRRRTAYTHRNLCLEPGQDEVFVCKEELKTGLKGWLENWPGKSLPPDLSNF</sequence>
<dbReference type="AlphaFoldDB" id="A0AAN8UG30"/>
<dbReference type="GO" id="GO:0009570">
    <property type="term" value="C:chloroplast stroma"/>
    <property type="evidence" value="ECO:0007669"/>
    <property type="project" value="TreeGrafter"/>
</dbReference>
<dbReference type="InterPro" id="IPR021954">
    <property type="entry name" value="CRR7"/>
</dbReference>
<gene>
    <name evidence="1" type="ORF">RJ641_022945</name>
</gene>
<dbReference type="EMBL" id="JBAMMX010000027">
    <property type="protein sequence ID" value="KAK6913344.1"/>
    <property type="molecule type" value="Genomic_DNA"/>
</dbReference>
<protein>
    <submittedName>
        <fullName evidence="1">Protein CHLORORESPIRATORY REDUCTION 7</fullName>
    </submittedName>
</protein>
<dbReference type="Proteomes" id="UP001370490">
    <property type="component" value="Unassembled WGS sequence"/>
</dbReference>
<evidence type="ECO:0000313" key="2">
    <source>
        <dbReference type="Proteomes" id="UP001370490"/>
    </source>
</evidence>
<dbReference type="Pfam" id="PF12095">
    <property type="entry name" value="CRR7"/>
    <property type="match status" value="1"/>
</dbReference>
<dbReference type="Gene3D" id="3.90.940.40">
    <property type="entry name" value="Protein CHLORORESPIRATORY REDUCTION 7"/>
    <property type="match status" value="1"/>
</dbReference>
<feature type="non-terminal residue" evidence="1">
    <location>
        <position position="1"/>
    </location>
</feature>
<accession>A0AAN8UG30</accession>
<reference evidence="1 2" key="1">
    <citation type="submission" date="2023-12" db="EMBL/GenBank/DDBJ databases">
        <title>A high-quality genome assembly for Dillenia turbinata (Dilleniales).</title>
        <authorList>
            <person name="Chanderbali A."/>
        </authorList>
    </citation>
    <scope>NUCLEOTIDE SEQUENCE [LARGE SCALE GENOMIC DNA]</scope>
    <source>
        <strain evidence="1">LSX21</strain>
        <tissue evidence="1">Leaf</tissue>
    </source>
</reference>
<evidence type="ECO:0000313" key="1">
    <source>
        <dbReference type="EMBL" id="KAK6913344.1"/>
    </source>
</evidence>
<name>A0AAN8UG30_9MAGN</name>
<comment type="caution">
    <text evidence="1">The sequence shown here is derived from an EMBL/GenBank/DDBJ whole genome shotgun (WGS) entry which is preliminary data.</text>
</comment>
<proteinExistence type="predicted"/>